<evidence type="ECO:0000313" key="4">
    <source>
        <dbReference type="EMBL" id="MBA5686187.1"/>
    </source>
</evidence>
<dbReference type="InterPro" id="IPR011042">
    <property type="entry name" value="6-blade_b-propeller_TolB-like"/>
</dbReference>
<keyword evidence="1" id="KW-0677">Repeat</keyword>
<dbReference type="PROSITE" id="PS51125">
    <property type="entry name" value="NHL"/>
    <property type="match status" value="4"/>
</dbReference>
<dbReference type="CDD" id="cd14953">
    <property type="entry name" value="NHL_like_1"/>
    <property type="match status" value="1"/>
</dbReference>
<feature type="repeat" description="NHL" evidence="2">
    <location>
        <begin position="71"/>
        <end position="101"/>
    </location>
</feature>
<name>A0A7W2F6T9_9BURK</name>
<dbReference type="InterPro" id="IPR056822">
    <property type="entry name" value="TEN_NHL"/>
</dbReference>
<feature type="domain" description="Teneurin NHL" evidence="3">
    <location>
        <begin position="120"/>
        <end position="202"/>
    </location>
</feature>
<evidence type="ECO:0000256" key="2">
    <source>
        <dbReference type="PROSITE-ProRule" id="PRU00504"/>
    </source>
</evidence>
<dbReference type="AlphaFoldDB" id="A0A7W2F6T9"/>
<feature type="repeat" description="NHL" evidence="2">
    <location>
        <begin position="287"/>
        <end position="322"/>
    </location>
</feature>
<dbReference type="Gene3D" id="2.120.10.30">
    <property type="entry name" value="TolB, C-terminal domain"/>
    <property type="match status" value="3"/>
</dbReference>
<protein>
    <recommendedName>
        <fullName evidence="3">Teneurin NHL domain-containing protein</fullName>
    </recommendedName>
</protein>
<dbReference type="Pfam" id="PF01436">
    <property type="entry name" value="NHL"/>
    <property type="match status" value="4"/>
</dbReference>
<evidence type="ECO:0000259" key="3">
    <source>
        <dbReference type="Pfam" id="PF25021"/>
    </source>
</evidence>
<dbReference type="SUPFAM" id="SSF101898">
    <property type="entry name" value="NHL repeat"/>
    <property type="match status" value="1"/>
</dbReference>
<feature type="repeat" description="NHL" evidence="2">
    <location>
        <begin position="236"/>
        <end position="266"/>
    </location>
</feature>
<dbReference type="PANTHER" id="PTHR13833">
    <property type="match status" value="1"/>
</dbReference>
<feature type="repeat" description="NHL" evidence="2">
    <location>
        <begin position="125"/>
        <end position="155"/>
    </location>
</feature>
<organism evidence="4 5">
    <name type="scientific">Rugamonas apoptosis</name>
    <dbReference type="NCBI Taxonomy" id="2758570"/>
    <lineage>
        <taxon>Bacteria</taxon>
        <taxon>Pseudomonadati</taxon>
        <taxon>Pseudomonadota</taxon>
        <taxon>Betaproteobacteria</taxon>
        <taxon>Burkholderiales</taxon>
        <taxon>Oxalobacteraceae</taxon>
        <taxon>Telluria group</taxon>
        <taxon>Rugamonas</taxon>
    </lineage>
</organism>
<comment type="caution">
    <text evidence="4">The sequence shown here is derived from an EMBL/GenBank/DDBJ whole genome shotgun (WGS) entry which is preliminary data.</text>
</comment>
<sequence length="376" mass="36865">MARGGAYNVSIASQPPGFTDICALSGGTGTASDVNAINIAVSCRPAVAVVTTFAGSGTPGHADGAGAAASFNGPGHIAVDAAGNLYVADTGNHTIRKITPDGNVSTLAGSGTPGNANGMGAAASFNNPSGVAVDATGNVYVADFRNNLIRKITPAGLVTTLAGDGSHNSANGAAMSASFAFPGDVTLDSAGNLYVADVDNYLIRKVSPAGLVSTYAGIGSPAMPYYGNGPAATASFNLPASVRADASGNVYVADNRNNSIRKISADGMVTSVAGDLYAKSGRVNGTGTAATFSAPNGIAMDASGNIYVADSGNNLIRKISAAGVVTTIAGNASDQSVNGTGTAASFRDPAGVAVDGAGNVYVSDSGSNLIRKISAQ</sequence>
<dbReference type="Proteomes" id="UP000573499">
    <property type="component" value="Unassembled WGS sequence"/>
</dbReference>
<dbReference type="InterPro" id="IPR001258">
    <property type="entry name" value="NHL_repeat"/>
</dbReference>
<evidence type="ECO:0000256" key="1">
    <source>
        <dbReference type="ARBA" id="ARBA00022737"/>
    </source>
</evidence>
<keyword evidence="5" id="KW-1185">Reference proteome</keyword>
<dbReference type="Pfam" id="PF25021">
    <property type="entry name" value="TEN_NHL"/>
    <property type="match status" value="1"/>
</dbReference>
<accession>A0A7W2F6T9</accession>
<proteinExistence type="predicted"/>
<dbReference type="EMBL" id="JACEZU010000002">
    <property type="protein sequence ID" value="MBA5686187.1"/>
    <property type="molecule type" value="Genomic_DNA"/>
</dbReference>
<evidence type="ECO:0000313" key="5">
    <source>
        <dbReference type="Proteomes" id="UP000573499"/>
    </source>
</evidence>
<reference evidence="4 5" key="1">
    <citation type="submission" date="2020-07" db="EMBL/GenBank/DDBJ databases">
        <title>Novel species isolated from subtropical streams in China.</title>
        <authorList>
            <person name="Lu H."/>
        </authorList>
    </citation>
    <scope>NUCLEOTIDE SEQUENCE [LARGE SCALE GENOMIC DNA]</scope>
    <source>
        <strain evidence="4 5">LX47W</strain>
    </source>
</reference>
<gene>
    <name evidence="4" type="ORF">H3H39_03870</name>
</gene>
<dbReference type="PANTHER" id="PTHR13833:SF71">
    <property type="entry name" value="NHL DOMAIN-CONTAINING PROTEIN"/>
    <property type="match status" value="1"/>
</dbReference>